<accession>A0A931F1U8</accession>
<dbReference type="RefSeq" id="WP_195899794.1">
    <property type="nucleotide sequence ID" value="NZ_JADOGI010000138.1"/>
</dbReference>
<organism evidence="2 3">
    <name type="scientific">Nonomuraea cypriaca</name>
    <dbReference type="NCBI Taxonomy" id="1187855"/>
    <lineage>
        <taxon>Bacteria</taxon>
        <taxon>Bacillati</taxon>
        <taxon>Actinomycetota</taxon>
        <taxon>Actinomycetes</taxon>
        <taxon>Streptosporangiales</taxon>
        <taxon>Streptosporangiaceae</taxon>
        <taxon>Nonomuraea</taxon>
    </lineage>
</organism>
<protein>
    <submittedName>
        <fullName evidence="2">Uncharacterized protein</fullName>
    </submittedName>
</protein>
<feature type="compositionally biased region" description="Polar residues" evidence="1">
    <location>
        <begin position="75"/>
        <end position="91"/>
    </location>
</feature>
<evidence type="ECO:0000313" key="3">
    <source>
        <dbReference type="Proteomes" id="UP000605361"/>
    </source>
</evidence>
<evidence type="ECO:0000256" key="1">
    <source>
        <dbReference type="SAM" id="MobiDB-lite"/>
    </source>
</evidence>
<reference evidence="2" key="1">
    <citation type="submission" date="2020-11" db="EMBL/GenBank/DDBJ databases">
        <title>Whole-genome analyses of Nonomuraea sp. K274.</title>
        <authorList>
            <person name="Veyisoglu A."/>
        </authorList>
    </citation>
    <scope>NUCLEOTIDE SEQUENCE</scope>
    <source>
        <strain evidence="2">K274</strain>
    </source>
</reference>
<dbReference type="AlphaFoldDB" id="A0A931F1U8"/>
<proteinExistence type="predicted"/>
<name>A0A931F1U8_9ACTN</name>
<keyword evidence="3" id="KW-1185">Reference proteome</keyword>
<evidence type="ECO:0000313" key="2">
    <source>
        <dbReference type="EMBL" id="MBF8190880.1"/>
    </source>
</evidence>
<sequence length="119" mass="13829">MRDAAHPRRLTFNNPTRWDHTFDYRVDNQRQRYQPISREVIKEGPFAGKKFDWRYNPVKVAAGKSKTVTVPFRSGSGTRPTNHTSHWSATRGTPARWCSRSTRPPPRRRPDRGVPASTR</sequence>
<gene>
    <name evidence="2" type="ORF">ITP53_35280</name>
</gene>
<dbReference type="EMBL" id="JADOGI010000138">
    <property type="protein sequence ID" value="MBF8190880.1"/>
    <property type="molecule type" value="Genomic_DNA"/>
</dbReference>
<comment type="caution">
    <text evidence="2">The sequence shown here is derived from an EMBL/GenBank/DDBJ whole genome shotgun (WGS) entry which is preliminary data.</text>
</comment>
<feature type="region of interest" description="Disordered" evidence="1">
    <location>
        <begin position="69"/>
        <end position="119"/>
    </location>
</feature>
<dbReference type="Proteomes" id="UP000605361">
    <property type="component" value="Unassembled WGS sequence"/>
</dbReference>